<evidence type="ECO:0000256" key="8">
    <source>
        <dbReference type="RuleBase" id="RU003699"/>
    </source>
</evidence>
<evidence type="ECO:0000313" key="12">
    <source>
        <dbReference type="Proteomes" id="UP000177507"/>
    </source>
</evidence>
<dbReference type="GO" id="GO:0019843">
    <property type="term" value="F:rRNA binding"/>
    <property type="evidence" value="ECO:0007669"/>
    <property type="project" value="UniProtKB-UniRule"/>
</dbReference>
<comment type="caution">
    <text evidence="11">The sequence shown here is derived from an EMBL/GenBank/DDBJ whole genome shotgun (WGS) entry which is preliminary data.</text>
</comment>
<dbReference type="InterPro" id="IPR002942">
    <property type="entry name" value="S4_RNA-bd"/>
</dbReference>
<dbReference type="NCBIfam" id="NF003717">
    <property type="entry name" value="PRK05327.1"/>
    <property type="match status" value="1"/>
</dbReference>
<keyword evidence="2 7" id="KW-0699">rRNA-binding</keyword>
<dbReference type="GO" id="GO:0003735">
    <property type="term" value="F:structural constituent of ribosome"/>
    <property type="evidence" value="ECO:0007669"/>
    <property type="project" value="InterPro"/>
</dbReference>
<dbReference type="SUPFAM" id="SSF55174">
    <property type="entry name" value="Alpha-L RNA-binding motif"/>
    <property type="match status" value="1"/>
</dbReference>
<comment type="subunit">
    <text evidence="7">Part of the 30S ribosomal subunit. Contacts protein S5. The interaction surface between S4 and S5 is involved in control of translational fidelity.</text>
</comment>
<dbReference type="InterPro" id="IPR005709">
    <property type="entry name" value="Ribosomal_uS4_bac-type"/>
</dbReference>
<dbReference type="FunFam" id="3.10.290.10:FF:000001">
    <property type="entry name" value="30S ribosomal protein S4"/>
    <property type="match status" value="1"/>
</dbReference>
<dbReference type="HAMAP" id="MF_01306_B">
    <property type="entry name" value="Ribosomal_uS4_B"/>
    <property type="match status" value="1"/>
</dbReference>
<feature type="domain" description="Small ribosomal subunit protein uS4 N-terminal" evidence="10">
    <location>
        <begin position="3"/>
        <end position="98"/>
    </location>
</feature>
<evidence type="ECO:0000256" key="7">
    <source>
        <dbReference type="HAMAP-Rule" id="MF_01306"/>
    </source>
</evidence>
<evidence type="ECO:0000313" key="11">
    <source>
        <dbReference type="EMBL" id="OGN05583.1"/>
    </source>
</evidence>
<reference evidence="11 12" key="1">
    <citation type="journal article" date="2016" name="Nat. Commun.">
        <title>Thousands of microbial genomes shed light on interconnected biogeochemical processes in an aquifer system.</title>
        <authorList>
            <person name="Anantharaman K."/>
            <person name="Brown C.T."/>
            <person name="Hug L.A."/>
            <person name="Sharon I."/>
            <person name="Castelle C.J."/>
            <person name="Probst A.J."/>
            <person name="Thomas B.C."/>
            <person name="Singh A."/>
            <person name="Wilkins M.J."/>
            <person name="Karaoz U."/>
            <person name="Brodie E.L."/>
            <person name="Williams K.H."/>
            <person name="Hubbard S.S."/>
            <person name="Banfield J.F."/>
        </authorList>
    </citation>
    <scope>NUCLEOTIDE SEQUENCE [LARGE SCALE GENOMIC DNA]</scope>
</reference>
<dbReference type="GO" id="GO:0042274">
    <property type="term" value="P:ribosomal small subunit biogenesis"/>
    <property type="evidence" value="ECO:0007669"/>
    <property type="project" value="TreeGrafter"/>
</dbReference>
<evidence type="ECO:0000259" key="10">
    <source>
        <dbReference type="SMART" id="SM01390"/>
    </source>
</evidence>
<feature type="domain" description="RNA-binding S4" evidence="9">
    <location>
        <begin position="99"/>
        <end position="161"/>
    </location>
</feature>
<gene>
    <name evidence="7" type="primary">rpsD</name>
    <name evidence="11" type="ORF">A2831_03500</name>
</gene>
<dbReference type="AlphaFoldDB" id="A0A1F8EXK2"/>
<dbReference type="InterPro" id="IPR001912">
    <property type="entry name" value="Ribosomal_uS4_N"/>
</dbReference>
<dbReference type="Pfam" id="PF01479">
    <property type="entry name" value="S4"/>
    <property type="match status" value="1"/>
</dbReference>
<keyword evidence="3 7" id="KW-0694">RNA-binding</keyword>
<comment type="function">
    <text evidence="7">With S5 and S12 plays an important role in translational accuracy.</text>
</comment>
<dbReference type="PROSITE" id="PS00632">
    <property type="entry name" value="RIBOSOMAL_S4"/>
    <property type="match status" value="1"/>
</dbReference>
<evidence type="ECO:0000259" key="9">
    <source>
        <dbReference type="SMART" id="SM00363"/>
    </source>
</evidence>
<evidence type="ECO:0000256" key="2">
    <source>
        <dbReference type="ARBA" id="ARBA00022730"/>
    </source>
</evidence>
<dbReference type="InterPro" id="IPR018079">
    <property type="entry name" value="Ribosomal_uS4_CS"/>
</dbReference>
<accession>A0A1F8EXK2</accession>
<proteinExistence type="inferred from homology"/>
<dbReference type="STRING" id="1802668.A2831_03500"/>
<dbReference type="InterPro" id="IPR036986">
    <property type="entry name" value="S4_RNA-bd_sf"/>
</dbReference>
<dbReference type="SMART" id="SM01390">
    <property type="entry name" value="Ribosomal_S4"/>
    <property type="match status" value="1"/>
</dbReference>
<dbReference type="NCBIfam" id="TIGR01017">
    <property type="entry name" value="rpsD_bact"/>
    <property type="match status" value="1"/>
</dbReference>
<evidence type="ECO:0000256" key="5">
    <source>
        <dbReference type="ARBA" id="ARBA00023274"/>
    </source>
</evidence>
<comment type="similarity">
    <text evidence="1 7 8">Belongs to the universal ribosomal protein uS4 family.</text>
</comment>
<dbReference type="GO" id="GO:0006412">
    <property type="term" value="P:translation"/>
    <property type="evidence" value="ECO:0007669"/>
    <property type="project" value="UniProtKB-UniRule"/>
</dbReference>
<dbReference type="CDD" id="cd00165">
    <property type="entry name" value="S4"/>
    <property type="match status" value="1"/>
</dbReference>
<evidence type="ECO:0000256" key="6">
    <source>
        <dbReference type="ARBA" id="ARBA00035254"/>
    </source>
</evidence>
<protein>
    <recommendedName>
        <fullName evidence="6 7">Small ribosomal subunit protein uS4</fullName>
    </recommendedName>
</protein>
<dbReference type="SMART" id="SM00363">
    <property type="entry name" value="S4"/>
    <property type="match status" value="1"/>
</dbReference>
<evidence type="ECO:0000256" key="4">
    <source>
        <dbReference type="ARBA" id="ARBA00022980"/>
    </source>
</evidence>
<dbReference type="Proteomes" id="UP000177507">
    <property type="component" value="Unassembled WGS sequence"/>
</dbReference>
<keyword evidence="4 7" id="KW-0689">Ribosomal protein</keyword>
<keyword evidence="5 7" id="KW-0687">Ribonucleoprotein</keyword>
<dbReference type="Pfam" id="PF00163">
    <property type="entry name" value="Ribosomal_S4"/>
    <property type="match status" value="1"/>
</dbReference>
<dbReference type="PANTHER" id="PTHR11831">
    <property type="entry name" value="30S 40S RIBOSOMAL PROTEIN"/>
    <property type="match status" value="1"/>
</dbReference>
<organism evidence="11 12">
    <name type="scientific">Candidatus Yanofskybacteria bacterium RIFCSPHIGHO2_01_FULL_44_17</name>
    <dbReference type="NCBI Taxonomy" id="1802668"/>
    <lineage>
        <taxon>Bacteria</taxon>
        <taxon>Candidatus Yanofskyibacteriota</taxon>
    </lineage>
</organism>
<dbReference type="EMBL" id="MGJI01000007">
    <property type="protein sequence ID" value="OGN05583.1"/>
    <property type="molecule type" value="Genomic_DNA"/>
</dbReference>
<dbReference type="Gene3D" id="1.10.1050.10">
    <property type="entry name" value="Ribosomal Protein S4 Delta 41, Chain A, domain 1"/>
    <property type="match status" value="1"/>
</dbReference>
<dbReference type="PANTHER" id="PTHR11831:SF4">
    <property type="entry name" value="SMALL RIBOSOMAL SUBUNIT PROTEIN US4M"/>
    <property type="match status" value="1"/>
</dbReference>
<evidence type="ECO:0000256" key="3">
    <source>
        <dbReference type="ARBA" id="ARBA00022884"/>
    </source>
</evidence>
<dbReference type="PROSITE" id="PS50889">
    <property type="entry name" value="S4"/>
    <property type="match status" value="1"/>
</dbReference>
<name>A0A1F8EXK2_9BACT</name>
<dbReference type="GO" id="GO:0015935">
    <property type="term" value="C:small ribosomal subunit"/>
    <property type="evidence" value="ECO:0007669"/>
    <property type="project" value="InterPro"/>
</dbReference>
<dbReference type="InterPro" id="IPR022801">
    <property type="entry name" value="Ribosomal_uS4"/>
</dbReference>
<sequence length="211" mass="24441">MARYRGPKEKIERRLGVKLFLKGERSLSPKSATVKRMYPPGVHGKTFKRRLSEFGQQLQSKQKVRHTYRMMEKQFKNWVKDAVESKHETSETLVRKLEKRLDNVIYRSGLAQSRDQARQVVNHGHILVNGKRVNIPSSEVRAGDTLKVREGSMKSPYFSISVPQWIKAHVPPKWLEVDKDLLTIKISGQPSIEESGLEAKDIRSLIEYYSR</sequence>
<comment type="function">
    <text evidence="7">One of the primary rRNA binding proteins, it binds directly to 16S rRNA where it nucleates assembly of the body of the 30S subunit.</text>
</comment>
<dbReference type="Gene3D" id="3.10.290.10">
    <property type="entry name" value="RNA-binding S4 domain"/>
    <property type="match status" value="1"/>
</dbReference>
<evidence type="ECO:0000256" key="1">
    <source>
        <dbReference type="ARBA" id="ARBA00007465"/>
    </source>
</evidence>